<dbReference type="CDD" id="cd15747">
    <property type="entry name" value="FYVE_Slp3_4_5"/>
    <property type="match status" value="1"/>
</dbReference>
<dbReference type="Gene3D" id="3.30.40.10">
    <property type="entry name" value="Zinc/RING finger domain, C3HC4 (zinc finger)"/>
    <property type="match status" value="1"/>
</dbReference>
<dbReference type="Proteomes" id="UP000299102">
    <property type="component" value="Unassembled WGS sequence"/>
</dbReference>
<proteinExistence type="predicted"/>
<comment type="caution">
    <text evidence="2">The sequence shown here is derived from an EMBL/GenBank/DDBJ whole genome shotgun (WGS) entry which is preliminary data.</text>
</comment>
<gene>
    <name evidence="2" type="primary">Sytl5</name>
    <name evidence="2" type="ORF">EVAR_72018_1</name>
</gene>
<dbReference type="EMBL" id="BGZK01004289">
    <property type="protein sequence ID" value="GBP08152.1"/>
    <property type="molecule type" value="Genomic_DNA"/>
</dbReference>
<evidence type="ECO:0000313" key="3">
    <source>
        <dbReference type="Proteomes" id="UP000299102"/>
    </source>
</evidence>
<dbReference type="OrthoDB" id="195679at2759"/>
<dbReference type="PROSITE" id="PS50081">
    <property type="entry name" value="ZF_DAG_PE_2"/>
    <property type="match status" value="1"/>
</dbReference>
<keyword evidence="3" id="KW-1185">Reference proteome</keyword>
<dbReference type="SUPFAM" id="SSF57903">
    <property type="entry name" value="FYVE/PHD zinc finger"/>
    <property type="match status" value="1"/>
</dbReference>
<dbReference type="STRING" id="151549.A0A4C1T0Y7"/>
<feature type="domain" description="Phorbol-ester/DAG-type" evidence="1">
    <location>
        <begin position="39"/>
        <end position="95"/>
    </location>
</feature>
<dbReference type="InterPro" id="IPR013083">
    <property type="entry name" value="Znf_RING/FYVE/PHD"/>
</dbReference>
<dbReference type="Pfam" id="PF02318">
    <property type="entry name" value="FYVE_2"/>
    <property type="match status" value="1"/>
</dbReference>
<sequence length="102" mass="12046">MSQQRGAQQQQQQQIKQEQLQLQQQQLRQQQQFQLERNNHIFPAQPLLNESNRRCARCNAKLGRITNRGGPCRVCKLRVCKACQEFTIHTTDWVCVVCHKQM</sequence>
<evidence type="ECO:0000313" key="2">
    <source>
        <dbReference type="EMBL" id="GBP08152.1"/>
    </source>
</evidence>
<evidence type="ECO:0000259" key="1">
    <source>
        <dbReference type="PROSITE" id="PS50081"/>
    </source>
</evidence>
<dbReference type="InterPro" id="IPR011011">
    <property type="entry name" value="Znf_FYVE_PHD"/>
</dbReference>
<reference evidence="2 3" key="1">
    <citation type="journal article" date="2019" name="Commun. Biol.">
        <title>The bagworm genome reveals a unique fibroin gene that provides high tensile strength.</title>
        <authorList>
            <person name="Kono N."/>
            <person name="Nakamura H."/>
            <person name="Ohtoshi R."/>
            <person name="Tomita M."/>
            <person name="Numata K."/>
            <person name="Arakawa K."/>
        </authorList>
    </citation>
    <scope>NUCLEOTIDE SEQUENCE [LARGE SCALE GENOMIC DNA]</scope>
</reference>
<organism evidence="2 3">
    <name type="scientific">Eumeta variegata</name>
    <name type="common">Bagworm moth</name>
    <name type="synonym">Eumeta japonica</name>
    <dbReference type="NCBI Taxonomy" id="151549"/>
    <lineage>
        <taxon>Eukaryota</taxon>
        <taxon>Metazoa</taxon>
        <taxon>Ecdysozoa</taxon>
        <taxon>Arthropoda</taxon>
        <taxon>Hexapoda</taxon>
        <taxon>Insecta</taxon>
        <taxon>Pterygota</taxon>
        <taxon>Neoptera</taxon>
        <taxon>Endopterygota</taxon>
        <taxon>Lepidoptera</taxon>
        <taxon>Glossata</taxon>
        <taxon>Ditrysia</taxon>
        <taxon>Tineoidea</taxon>
        <taxon>Psychidae</taxon>
        <taxon>Oiketicinae</taxon>
        <taxon>Eumeta</taxon>
    </lineage>
</organism>
<protein>
    <submittedName>
        <fullName evidence="2">Synaptotagmin-like protein 5</fullName>
    </submittedName>
</protein>
<dbReference type="InterPro" id="IPR002219">
    <property type="entry name" value="PKC_DAG/PE"/>
</dbReference>
<name>A0A4C1T0Y7_EUMVA</name>
<accession>A0A4C1T0Y7</accession>
<dbReference type="InterPro" id="IPR041282">
    <property type="entry name" value="FYVE_2"/>
</dbReference>
<dbReference type="AlphaFoldDB" id="A0A4C1T0Y7"/>